<dbReference type="GO" id="GO:0006412">
    <property type="term" value="P:translation"/>
    <property type="evidence" value="ECO:0007669"/>
    <property type="project" value="InterPro"/>
</dbReference>
<dbReference type="Proteomes" id="UP001489004">
    <property type="component" value="Unassembled WGS sequence"/>
</dbReference>
<evidence type="ECO:0000256" key="3">
    <source>
        <dbReference type="ARBA" id="ARBA00023274"/>
    </source>
</evidence>
<reference evidence="5 6" key="1">
    <citation type="journal article" date="2024" name="Nat. Commun.">
        <title>Phylogenomics reveals the evolutionary origins of lichenization in chlorophyte algae.</title>
        <authorList>
            <person name="Puginier C."/>
            <person name="Libourel C."/>
            <person name="Otte J."/>
            <person name="Skaloud P."/>
            <person name="Haon M."/>
            <person name="Grisel S."/>
            <person name="Petersen M."/>
            <person name="Berrin J.G."/>
            <person name="Delaux P.M."/>
            <person name="Dal Grande F."/>
            <person name="Keller J."/>
        </authorList>
    </citation>
    <scope>NUCLEOTIDE SEQUENCE [LARGE SCALE GENOMIC DNA]</scope>
    <source>
        <strain evidence="5 6">SAG 2043</strain>
    </source>
</reference>
<dbReference type="GO" id="GO:0006364">
    <property type="term" value="P:rRNA processing"/>
    <property type="evidence" value="ECO:0007669"/>
    <property type="project" value="TreeGrafter"/>
</dbReference>
<dbReference type="GO" id="GO:0022627">
    <property type="term" value="C:cytosolic small ribosomal subunit"/>
    <property type="evidence" value="ECO:0007669"/>
    <property type="project" value="TreeGrafter"/>
</dbReference>
<organism evidence="5 6">
    <name type="scientific">[Myrmecia] bisecta</name>
    <dbReference type="NCBI Taxonomy" id="41462"/>
    <lineage>
        <taxon>Eukaryota</taxon>
        <taxon>Viridiplantae</taxon>
        <taxon>Chlorophyta</taxon>
        <taxon>core chlorophytes</taxon>
        <taxon>Trebouxiophyceae</taxon>
        <taxon>Trebouxiales</taxon>
        <taxon>Trebouxiaceae</taxon>
        <taxon>Myrmecia</taxon>
    </lineage>
</organism>
<gene>
    <name evidence="5" type="ORF">WJX72_012350</name>
</gene>
<dbReference type="EMBL" id="JALJOR010000004">
    <property type="protein sequence ID" value="KAK9818416.1"/>
    <property type="molecule type" value="Genomic_DNA"/>
</dbReference>
<evidence type="ECO:0000313" key="5">
    <source>
        <dbReference type="EMBL" id="KAK9818416.1"/>
    </source>
</evidence>
<dbReference type="InterPro" id="IPR047861">
    <property type="entry name" value="Ribosomal_eS7_CS"/>
</dbReference>
<keyword evidence="2 4" id="KW-0689">Ribosomal protein</keyword>
<dbReference type="PROSITE" id="PS00948">
    <property type="entry name" value="RIBOSOMAL_S7E"/>
    <property type="match status" value="1"/>
</dbReference>
<accession>A0AAW1QBI2</accession>
<dbReference type="GO" id="GO:0042274">
    <property type="term" value="P:ribosomal small subunit biogenesis"/>
    <property type="evidence" value="ECO:0007669"/>
    <property type="project" value="TreeGrafter"/>
</dbReference>
<comment type="caution">
    <text evidence="5">The sequence shown here is derived from an EMBL/GenBank/DDBJ whole genome shotgun (WGS) entry which is preliminary data.</text>
</comment>
<dbReference type="GO" id="GO:0030686">
    <property type="term" value="C:90S preribosome"/>
    <property type="evidence" value="ECO:0007669"/>
    <property type="project" value="TreeGrafter"/>
</dbReference>
<proteinExistence type="inferred from homology"/>
<evidence type="ECO:0000313" key="6">
    <source>
        <dbReference type="Proteomes" id="UP001489004"/>
    </source>
</evidence>
<evidence type="ECO:0000256" key="2">
    <source>
        <dbReference type="ARBA" id="ARBA00022980"/>
    </source>
</evidence>
<dbReference type="AlphaFoldDB" id="A0AAW1QBI2"/>
<keyword evidence="3 4" id="KW-0687">Ribonucleoprotein</keyword>
<dbReference type="GO" id="GO:0032040">
    <property type="term" value="C:small-subunit processome"/>
    <property type="evidence" value="ECO:0007669"/>
    <property type="project" value="TreeGrafter"/>
</dbReference>
<dbReference type="InterPro" id="IPR000554">
    <property type="entry name" value="Ribosomal_eS7"/>
</dbReference>
<keyword evidence="6" id="KW-1185">Reference proteome</keyword>
<sequence length="193" mass="22077">MFTARKKIAKEKGAEPDDFEESVAQALFDLEATNQELKSDLRDLYITGAKEIDVNASRKAIIIHVPYRLLKAFHKIQQRLVRELEKKFSGKDVVLVANRRILPPPSTGFRSARPRSRTLTAVHEAVLEDLVYPTEIVGKRIRYRLDGSKVLKVYLDPKERNTTEYKLETFGGVYKRLTGKDVVFEFPVQEATA</sequence>
<dbReference type="PANTHER" id="PTHR11278">
    <property type="entry name" value="40S RIBOSOMAL PROTEIN S7"/>
    <property type="match status" value="1"/>
</dbReference>
<name>A0AAW1QBI2_9CHLO</name>
<dbReference type="Pfam" id="PF01251">
    <property type="entry name" value="Ribosomal_S7e"/>
    <property type="match status" value="1"/>
</dbReference>
<comment type="similarity">
    <text evidence="1 4">Belongs to the eukaryotic ribosomal protein eS7 family.</text>
</comment>
<protein>
    <recommendedName>
        <fullName evidence="4">40S ribosomal protein S7</fullName>
    </recommendedName>
</protein>
<evidence type="ECO:0000256" key="1">
    <source>
        <dbReference type="ARBA" id="ARBA00007820"/>
    </source>
</evidence>
<dbReference type="PANTHER" id="PTHR11278:SF0">
    <property type="entry name" value="SMALL RIBOSOMAL SUBUNIT PROTEIN ES7"/>
    <property type="match status" value="1"/>
</dbReference>
<evidence type="ECO:0000256" key="4">
    <source>
        <dbReference type="RuleBase" id="RU364105"/>
    </source>
</evidence>
<dbReference type="GO" id="GO:0003735">
    <property type="term" value="F:structural constituent of ribosome"/>
    <property type="evidence" value="ECO:0007669"/>
    <property type="project" value="InterPro"/>
</dbReference>